<dbReference type="EMBL" id="CDMZ01000718">
    <property type="protein sequence ID" value="CEM20160.1"/>
    <property type="molecule type" value="Genomic_DNA"/>
</dbReference>
<evidence type="ECO:0000256" key="4">
    <source>
        <dbReference type="ARBA" id="ARBA00022803"/>
    </source>
</evidence>
<evidence type="ECO:0000256" key="1">
    <source>
        <dbReference type="ARBA" id="ARBA00004496"/>
    </source>
</evidence>
<dbReference type="GO" id="GO:0006626">
    <property type="term" value="P:protein targeting to mitochondrion"/>
    <property type="evidence" value="ECO:0007669"/>
    <property type="project" value="TreeGrafter"/>
</dbReference>
<dbReference type="AlphaFoldDB" id="A0A0G4FXL9"/>
<dbReference type="GO" id="GO:0005829">
    <property type="term" value="C:cytosol"/>
    <property type="evidence" value="ECO:0007669"/>
    <property type="project" value="TreeGrafter"/>
</dbReference>
<dbReference type="PANTHER" id="PTHR45984:SF1">
    <property type="entry name" value="SPAG1 AXONEMAL DYNEIN ASSEMBLY FACTOR"/>
    <property type="match status" value="1"/>
</dbReference>
<dbReference type="GO" id="GO:0005739">
    <property type="term" value="C:mitochondrion"/>
    <property type="evidence" value="ECO:0007669"/>
    <property type="project" value="TreeGrafter"/>
</dbReference>
<keyword evidence="4" id="KW-0802">TPR repeat</keyword>
<dbReference type="InterPro" id="IPR011990">
    <property type="entry name" value="TPR-like_helical_dom_sf"/>
</dbReference>
<name>A0A0G4FXL9_9ALVE</name>
<sequence>MNSRSVFGFALVYDPHKPFVSTFSLAERLETAVDPRWKVLKEEGNRLVAKKQWKAAALKYTEALSLTDSSFAIQALTEVLERKSIRSDGGDEHEPEKLCWKEIYDQVDARVMRCVSEFLPACPVKKRIKVARTECDSWENVREETEPHDEALPGQEARKETVNRKGRTRSTRVQWPNRPACVCLCNRSLCFLKFGEPEKARRDAQRATQLCPEFLKAHLREAQALRALEREKEAATKEREVFLFERKAGRTRGTEDHLFQGPAMLNVGWITREELQQVYMESYHLAALDFVRERAANKPPHYVDVHASFLNLAGGQWLSIGVDFYETGFNSVTLCPIRRIVPQVFVKETDREGGLDVEKPPHGKVSPKSLEVALDEIPRAISIVFLMTTIRVRRLCCGLGLSQHTRRIQNTLREISVLSDVEVVVPKWIPVSSWEAAARGGLDAVPPS</sequence>
<gene>
    <name evidence="7" type="ORF">Cvel_19274</name>
</gene>
<feature type="region of interest" description="Disordered" evidence="6">
    <location>
        <begin position="142"/>
        <end position="171"/>
    </location>
</feature>
<dbReference type="GO" id="GO:0031072">
    <property type="term" value="F:heat shock protein binding"/>
    <property type="evidence" value="ECO:0007669"/>
    <property type="project" value="TreeGrafter"/>
</dbReference>
<dbReference type="VEuPathDB" id="CryptoDB:Cvel_19274"/>
<dbReference type="SUPFAM" id="SSF48452">
    <property type="entry name" value="TPR-like"/>
    <property type="match status" value="1"/>
</dbReference>
<evidence type="ECO:0000313" key="7">
    <source>
        <dbReference type="EMBL" id="CEM20160.1"/>
    </source>
</evidence>
<proteinExistence type="predicted"/>
<keyword evidence="5" id="KW-0175">Coiled coil</keyword>
<keyword evidence="3" id="KW-0677">Repeat</keyword>
<feature type="coiled-coil region" evidence="5">
    <location>
        <begin position="218"/>
        <end position="245"/>
    </location>
</feature>
<comment type="subcellular location">
    <subcellularLocation>
        <location evidence="1">Cytoplasm</location>
    </subcellularLocation>
</comment>
<organism evidence="7">
    <name type="scientific">Chromera velia CCMP2878</name>
    <dbReference type="NCBI Taxonomy" id="1169474"/>
    <lineage>
        <taxon>Eukaryota</taxon>
        <taxon>Sar</taxon>
        <taxon>Alveolata</taxon>
        <taxon>Colpodellida</taxon>
        <taxon>Chromeraceae</taxon>
        <taxon>Chromera</taxon>
    </lineage>
</organism>
<dbReference type="Gene3D" id="1.25.40.10">
    <property type="entry name" value="Tetratricopeptide repeat domain"/>
    <property type="match status" value="1"/>
</dbReference>
<dbReference type="InterPro" id="IPR051982">
    <property type="entry name" value="CiliaryAsmbly_MitoImport"/>
</dbReference>
<evidence type="ECO:0000256" key="3">
    <source>
        <dbReference type="ARBA" id="ARBA00022737"/>
    </source>
</evidence>
<reference evidence="7" key="1">
    <citation type="submission" date="2014-11" db="EMBL/GenBank/DDBJ databases">
        <authorList>
            <person name="Otto D Thomas"/>
            <person name="Naeem Raeece"/>
        </authorList>
    </citation>
    <scope>NUCLEOTIDE SEQUENCE</scope>
</reference>
<accession>A0A0G4FXL9</accession>
<keyword evidence="2" id="KW-0963">Cytoplasm</keyword>
<protein>
    <recommendedName>
        <fullName evidence="8">Tetratricopeptide repeat-containing protein</fullName>
    </recommendedName>
</protein>
<evidence type="ECO:0008006" key="8">
    <source>
        <dbReference type="Google" id="ProtNLM"/>
    </source>
</evidence>
<evidence type="ECO:0000256" key="2">
    <source>
        <dbReference type="ARBA" id="ARBA00022490"/>
    </source>
</evidence>
<evidence type="ECO:0000256" key="5">
    <source>
        <dbReference type="SAM" id="Coils"/>
    </source>
</evidence>
<feature type="compositionally biased region" description="Basic and acidic residues" evidence="6">
    <location>
        <begin position="142"/>
        <end position="163"/>
    </location>
</feature>
<evidence type="ECO:0000256" key="6">
    <source>
        <dbReference type="SAM" id="MobiDB-lite"/>
    </source>
</evidence>
<dbReference type="PANTHER" id="PTHR45984">
    <property type="entry name" value="RNA (RNA) POLYMERASE II ASSOCIATED PROTEIN HOMOLOG"/>
    <property type="match status" value="1"/>
</dbReference>